<keyword evidence="5 7" id="KW-1133">Transmembrane helix</keyword>
<reference evidence="9" key="1">
    <citation type="submission" date="2021-04" db="EMBL/GenBank/DDBJ databases">
        <title>Genome based classification of Actinospica acidithermotolerans sp. nov., an actinobacterium isolated from an Indonesian hot spring.</title>
        <authorList>
            <person name="Kusuma A.B."/>
            <person name="Putra K.E."/>
            <person name="Nafisah S."/>
            <person name="Loh J."/>
            <person name="Nouioui I."/>
            <person name="Goodfellow M."/>
        </authorList>
    </citation>
    <scope>NUCLEOTIDE SEQUENCE</scope>
    <source>
        <strain evidence="9">DSM 45618</strain>
    </source>
</reference>
<protein>
    <submittedName>
        <fullName evidence="9">MFS transporter</fullName>
    </submittedName>
</protein>
<dbReference type="RefSeq" id="WP_211468634.1">
    <property type="nucleotide sequence ID" value="NZ_JAGSXH010000046.1"/>
</dbReference>
<feature type="transmembrane region" description="Helical" evidence="7">
    <location>
        <begin position="202"/>
        <end position="220"/>
    </location>
</feature>
<proteinExistence type="predicted"/>
<feature type="transmembrane region" description="Helical" evidence="7">
    <location>
        <begin position="139"/>
        <end position="162"/>
    </location>
</feature>
<feature type="transmembrane region" description="Helical" evidence="7">
    <location>
        <begin position="54"/>
        <end position="73"/>
    </location>
</feature>
<dbReference type="Proteomes" id="UP000677913">
    <property type="component" value="Unassembled WGS sequence"/>
</dbReference>
<organism evidence="9 10">
    <name type="scientific">Actinocrinis puniceicyclus</name>
    <dbReference type="NCBI Taxonomy" id="977794"/>
    <lineage>
        <taxon>Bacteria</taxon>
        <taxon>Bacillati</taxon>
        <taxon>Actinomycetota</taxon>
        <taxon>Actinomycetes</taxon>
        <taxon>Catenulisporales</taxon>
        <taxon>Actinospicaceae</taxon>
        <taxon>Actinocrinis</taxon>
    </lineage>
</organism>
<evidence type="ECO:0000256" key="7">
    <source>
        <dbReference type="SAM" id="Phobius"/>
    </source>
</evidence>
<evidence type="ECO:0000259" key="8">
    <source>
        <dbReference type="PROSITE" id="PS50850"/>
    </source>
</evidence>
<dbReference type="PRINTS" id="PR01036">
    <property type="entry name" value="TCRTETB"/>
</dbReference>
<feature type="transmembrane region" description="Helical" evidence="7">
    <location>
        <begin position="437"/>
        <end position="458"/>
    </location>
</feature>
<keyword evidence="2" id="KW-0813">Transport</keyword>
<dbReference type="InterPro" id="IPR004638">
    <property type="entry name" value="EmrB-like"/>
</dbReference>
<feature type="transmembrane region" description="Helical" evidence="7">
    <location>
        <begin position="114"/>
        <end position="132"/>
    </location>
</feature>
<keyword evidence="6 7" id="KW-0472">Membrane</keyword>
<dbReference type="EMBL" id="JAGSXH010000046">
    <property type="protein sequence ID" value="MBS2964268.1"/>
    <property type="molecule type" value="Genomic_DNA"/>
</dbReference>
<dbReference type="Pfam" id="PF07690">
    <property type="entry name" value="MFS_1"/>
    <property type="match status" value="1"/>
</dbReference>
<evidence type="ECO:0000256" key="3">
    <source>
        <dbReference type="ARBA" id="ARBA00022475"/>
    </source>
</evidence>
<dbReference type="Gene3D" id="1.20.1250.20">
    <property type="entry name" value="MFS general substrate transporter like domains"/>
    <property type="match status" value="1"/>
</dbReference>
<name>A0A8J8BCK5_9ACTN</name>
<dbReference type="PANTHER" id="PTHR42718:SF42">
    <property type="entry name" value="EXPORT PROTEIN"/>
    <property type="match status" value="1"/>
</dbReference>
<evidence type="ECO:0000313" key="10">
    <source>
        <dbReference type="Proteomes" id="UP000677913"/>
    </source>
</evidence>
<accession>A0A8J8BCK5</accession>
<comment type="subcellular location">
    <subcellularLocation>
        <location evidence="1">Cell membrane</location>
        <topology evidence="1">Multi-pass membrane protein</topology>
    </subcellularLocation>
</comment>
<evidence type="ECO:0000256" key="5">
    <source>
        <dbReference type="ARBA" id="ARBA00022989"/>
    </source>
</evidence>
<sequence>MTNTATASAAARLRWVLGLTSTAYFMVVLDSLVVVTALPKMQSDLHADVASLQWTVNSYGIAFAAGIITAAALGDRFGRRRVFNLGLALFTLSSAACAVAPGIGALVAARTAQGLGAAVVMPLSLTILATAFPPQRRGMIVGVYGGLAGLAVAAGPIVAGVVTERLDWHWIFWLNVPIGLVALVLGARLLPESHGAPQRLDLVGVVLVSGGVVALVWALVRGNEVGWSSPQILATLLAGLALLPAFAAWERKAAAAMVPARLMRNRVFALGTVTTFLMSGATFAAAFLVTQEFQLARGYSPISTGVRLLPFFGTPMLVSPLAGALCDRIGRRPIMLAGLTLQAAGYTWVAVRGSLATGWVEIVVALLVAGIGISMALPTVPTAVLNAVAEADVGKASGANYMAQRFGAVFAVAIASAVFAAHGHLGSPAGVSAGFRPALWSCVIFAVLAALTAVAITARASGTPAETPRADVLVAA</sequence>
<evidence type="ECO:0000256" key="1">
    <source>
        <dbReference type="ARBA" id="ARBA00004651"/>
    </source>
</evidence>
<dbReference type="GO" id="GO:0022857">
    <property type="term" value="F:transmembrane transporter activity"/>
    <property type="evidence" value="ECO:0007669"/>
    <property type="project" value="InterPro"/>
</dbReference>
<dbReference type="InterPro" id="IPR011701">
    <property type="entry name" value="MFS"/>
</dbReference>
<feature type="transmembrane region" description="Helical" evidence="7">
    <location>
        <begin position="12"/>
        <end position="34"/>
    </location>
</feature>
<feature type="transmembrane region" description="Helical" evidence="7">
    <location>
        <begin position="269"/>
        <end position="288"/>
    </location>
</feature>
<dbReference type="InterPro" id="IPR020846">
    <property type="entry name" value="MFS_dom"/>
</dbReference>
<feature type="transmembrane region" description="Helical" evidence="7">
    <location>
        <begin position="363"/>
        <end position="385"/>
    </location>
</feature>
<feature type="transmembrane region" description="Helical" evidence="7">
    <location>
        <begin position="232"/>
        <end position="249"/>
    </location>
</feature>
<evidence type="ECO:0000256" key="4">
    <source>
        <dbReference type="ARBA" id="ARBA00022692"/>
    </source>
</evidence>
<keyword evidence="10" id="KW-1185">Reference proteome</keyword>
<feature type="transmembrane region" description="Helical" evidence="7">
    <location>
        <begin position="85"/>
        <end position="108"/>
    </location>
</feature>
<feature type="transmembrane region" description="Helical" evidence="7">
    <location>
        <begin position="406"/>
        <end position="425"/>
    </location>
</feature>
<feature type="transmembrane region" description="Helical" evidence="7">
    <location>
        <begin position="333"/>
        <end position="351"/>
    </location>
</feature>
<dbReference type="PROSITE" id="PS50850">
    <property type="entry name" value="MFS"/>
    <property type="match status" value="1"/>
</dbReference>
<dbReference type="Gene3D" id="1.20.1720.10">
    <property type="entry name" value="Multidrug resistance protein D"/>
    <property type="match status" value="1"/>
</dbReference>
<feature type="transmembrane region" description="Helical" evidence="7">
    <location>
        <begin position="308"/>
        <end position="326"/>
    </location>
</feature>
<dbReference type="NCBIfam" id="TIGR00711">
    <property type="entry name" value="efflux_EmrB"/>
    <property type="match status" value="1"/>
</dbReference>
<feature type="domain" description="Major facilitator superfamily (MFS) profile" evidence="8">
    <location>
        <begin position="16"/>
        <end position="461"/>
    </location>
</feature>
<gene>
    <name evidence="9" type="ORF">KGA66_14505</name>
</gene>
<keyword evidence="3" id="KW-1003">Cell membrane</keyword>
<feature type="transmembrane region" description="Helical" evidence="7">
    <location>
        <begin position="168"/>
        <end position="190"/>
    </location>
</feature>
<evidence type="ECO:0000256" key="6">
    <source>
        <dbReference type="ARBA" id="ARBA00023136"/>
    </source>
</evidence>
<comment type="caution">
    <text evidence="9">The sequence shown here is derived from an EMBL/GenBank/DDBJ whole genome shotgun (WGS) entry which is preliminary data.</text>
</comment>
<evidence type="ECO:0000256" key="2">
    <source>
        <dbReference type="ARBA" id="ARBA00022448"/>
    </source>
</evidence>
<dbReference type="AlphaFoldDB" id="A0A8J8BCK5"/>
<dbReference type="SUPFAM" id="SSF103473">
    <property type="entry name" value="MFS general substrate transporter"/>
    <property type="match status" value="1"/>
</dbReference>
<keyword evidence="4 7" id="KW-0812">Transmembrane</keyword>
<evidence type="ECO:0000313" key="9">
    <source>
        <dbReference type="EMBL" id="MBS2964268.1"/>
    </source>
</evidence>
<dbReference type="GO" id="GO:0005886">
    <property type="term" value="C:plasma membrane"/>
    <property type="evidence" value="ECO:0007669"/>
    <property type="project" value="UniProtKB-SubCell"/>
</dbReference>
<dbReference type="PANTHER" id="PTHR42718">
    <property type="entry name" value="MAJOR FACILITATOR SUPERFAMILY MULTIDRUG TRANSPORTER MFSC"/>
    <property type="match status" value="1"/>
</dbReference>
<dbReference type="InterPro" id="IPR036259">
    <property type="entry name" value="MFS_trans_sf"/>
</dbReference>
<dbReference type="CDD" id="cd17321">
    <property type="entry name" value="MFS_MMR_MDR_like"/>
    <property type="match status" value="1"/>
</dbReference>